<dbReference type="NCBIfam" id="TIGR02937">
    <property type="entry name" value="sigma70-ECF"/>
    <property type="match status" value="1"/>
</dbReference>
<feature type="domain" description="RNA polymerase sigma-70 region 2" evidence="5">
    <location>
        <begin position="28"/>
        <end position="88"/>
    </location>
</feature>
<dbReference type="NCBIfam" id="TIGR02985">
    <property type="entry name" value="Sig70_bacteroi1"/>
    <property type="match status" value="1"/>
</dbReference>
<evidence type="ECO:0000313" key="8">
    <source>
        <dbReference type="Proteomes" id="UP001319200"/>
    </source>
</evidence>
<dbReference type="EMBL" id="JAHESF010000028">
    <property type="protein sequence ID" value="MBT1699701.1"/>
    <property type="molecule type" value="Genomic_DNA"/>
</dbReference>
<proteinExistence type="inferred from homology"/>
<evidence type="ECO:0000259" key="5">
    <source>
        <dbReference type="Pfam" id="PF04542"/>
    </source>
</evidence>
<evidence type="ECO:0000256" key="2">
    <source>
        <dbReference type="ARBA" id="ARBA00023015"/>
    </source>
</evidence>
<dbReference type="PANTHER" id="PTHR43133:SF46">
    <property type="entry name" value="RNA POLYMERASE SIGMA-70 FACTOR ECF SUBFAMILY"/>
    <property type="match status" value="1"/>
</dbReference>
<dbReference type="AlphaFoldDB" id="A0AAP2DNT3"/>
<comment type="similarity">
    <text evidence="1">Belongs to the sigma-70 factor family. ECF subfamily.</text>
</comment>
<dbReference type="GO" id="GO:0016987">
    <property type="term" value="F:sigma factor activity"/>
    <property type="evidence" value="ECO:0007669"/>
    <property type="project" value="UniProtKB-KW"/>
</dbReference>
<dbReference type="InterPro" id="IPR014327">
    <property type="entry name" value="RNA_pol_sigma70_bacteroid"/>
</dbReference>
<dbReference type="GO" id="GO:0003677">
    <property type="term" value="F:DNA binding"/>
    <property type="evidence" value="ECO:0007669"/>
    <property type="project" value="InterPro"/>
</dbReference>
<evidence type="ECO:0000259" key="6">
    <source>
        <dbReference type="Pfam" id="PF08281"/>
    </source>
</evidence>
<dbReference type="InterPro" id="IPR013324">
    <property type="entry name" value="RNA_pol_sigma_r3/r4-like"/>
</dbReference>
<dbReference type="SUPFAM" id="SSF88659">
    <property type="entry name" value="Sigma3 and sigma4 domains of RNA polymerase sigma factors"/>
    <property type="match status" value="1"/>
</dbReference>
<dbReference type="InterPro" id="IPR039425">
    <property type="entry name" value="RNA_pol_sigma-70-like"/>
</dbReference>
<dbReference type="Gene3D" id="1.10.10.10">
    <property type="entry name" value="Winged helix-like DNA-binding domain superfamily/Winged helix DNA-binding domain"/>
    <property type="match status" value="1"/>
</dbReference>
<feature type="domain" description="RNA polymerase sigma factor 70 region 4 type 2" evidence="6">
    <location>
        <begin position="124"/>
        <end position="175"/>
    </location>
</feature>
<protein>
    <submittedName>
        <fullName evidence="7">RNA polymerase sigma-70 factor</fullName>
    </submittedName>
</protein>
<dbReference type="Proteomes" id="UP001319200">
    <property type="component" value="Unassembled WGS sequence"/>
</dbReference>
<dbReference type="Gene3D" id="1.10.1740.10">
    <property type="match status" value="1"/>
</dbReference>
<dbReference type="InterPro" id="IPR013325">
    <property type="entry name" value="RNA_pol_sigma_r2"/>
</dbReference>
<keyword evidence="8" id="KW-1185">Reference proteome</keyword>
<comment type="caution">
    <text evidence="7">The sequence shown here is derived from an EMBL/GenBank/DDBJ whole genome shotgun (WGS) entry which is preliminary data.</text>
</comment>
<reference evidence="7 8" key="1">
    <citation type="submission" date="2021-05" db="EMBL/GenBank/DDBJ databases">
        <title>A Polyphasic approach of four new species of the genus Ohtaekwangia: Ohtaekwangia histidinii sp. nov., Ohtaekwangia cretensis sp. nov., Ohtaekwangia indiensis sp. nov., Ohtaekwangia reichenbachii sp. nov. from diverse environment.</title>
        <authorList>
            <person name="Octaviana S."/>
        </authorList>
    </citation>
    <scope>NUCLEOTIDE SEQUENCE [LARGE SCALE GENOMIC DNA]</scope>
    <source>
        <strain evidence="7 8">PWU4</strain>
    </source>
</reference>
<dbReference type="Pfam" id="PF08281">
    <property type="entry name" value="Sigma70_r4_2"/>
    <property type="match status" value="1"/>
</dbReference>
<dbReference type="PANTHER" id="PTHR43133">
    <property type="entry name" value="RNA POLYMERASE ECF-TYPE SIGMA FACTO"/>
    <property type="match status" value="1"/>
</dbReference>
<dbReference type="InterPro" id="IPR014284">
    <property type="entry name" value="RNA_pol_sigma-70_dom"/>
</dbReference>
<dbReference type="InterPro" id="IPR036388">
    <property type="entry name" value="WH-like_DNA-bd_sf"/>
</dbReference>
<dbReference type="RefSeq" id="WP_254167822.1">
    <property type="nucleotide sequence ID" value="NZ_JAHESF010000028.1"/>
</dbReference>
<sequence>MSTYSHHSDEALLDAIRRNDEKAFAEFFNRNWKKFHAMAYRKVRDTQVTEEIVQELFMTLWDKRATLFIHNLQAYVYTSIRNKAINYVESCIVKRKYWEYYKTFIPQAEASTEEMVDYNELMETIEHSIEQLPKKTRKIFELNRIEGRSIAEIAQLLNLSEKAIEYHLTNSLKHLRMHVKDSIIFLCFASLVL</sequence>
<name>A0AAP2DNT3_9BACT</name>
<keyword evidence="2" id="KW-0805">Transcription regulation</keyword>
<dbReference type="InterPro" id="IPR007627">
    <property type="entry name" value="RNA_pol_sigma70_r2"/>
</dbReference>
<gene>
    <name evidence="7" type="ORF">KK083_22630</name>
</gene>
<evidence type="ECO:0000313" key="7">
    <source>
        <dbReference type="EMBL" id="MBT1699701.1"/>
    </source>
</evidence>
<dbReference type="Pfam" id="PF04542">
    <property type="entry name" value="Sigma70_r2"/>
    <property type="match status" value="1"/>
</dbReference>
<evidence type="ECO:0000256" key="1">
    <source>
        <dbReference type="ARBA" id="ARBA00010641"/>
    </source>
</evidence>
<dbReference type="InterPro" id="IPR013249">
    <property type="entry name" value="RNA_pol_sigma70_r4_t2"/>
</dbReference>
<keyword evidence="4" id="KW-0804">Transcription</keyword>
<keyword evidence="3" id="KW-0731">Sigma factor</keyword>
<organism evidence="7 8">
    <name type="scientific">Chryseosolibacter histidini</name>
    <dbReference type="NCBI Taxonomy" id="2782349"/>
    <lineage>
        <taxon>Bacteria</taxon>
        <taxon>Pseudomonadati</taxon>
        <taxon>Bacteroidota</taxon>
        <taxon>Cytophagia</taxon>
        <taxon>Cytophagales</taxon>
        <taxon>Chryseotaleaceae</taxon>
        <taxon>Chryseosolibacter</taxon>
    </lineage>
</organism>
<dbReference type="GO" id="GO:0006352">
    <property type="term" value="P:DNA-templated transcription initiation"/>
    <property type="evidence" value="ECO:0007669"/>
    <property type="project" value="InterPro"/>
</dbReference>
<evidence type="ECO:0000256" key="3">
    <source>
        <dbReference type="ARBA" id="ARBA00023082"/>
    </source>
</evidence>
<accession>A0AAP2DNT3</accession>
<dbReference type="SUPFAM" id="SSF88946">
    <property type="entry name" value="Sigma2 domain of RNA polymerase sigma factors"/>
    <property type="match status" value="1"/>
</dbReference>
<evidence type="ECO:0000256" key="4">
    <source>
        <dbReference type="ARBA" id="ARBA00023163"/>
    </source>
</evidence>